<evidence type="ECO:0000313" key="3">
    <source>
        <dbReference type="Proteomes" id="UP001081438"/>
    </source>
</evidence>
<dbReference type="RefSeq" id="WP_268211249.1">
    <property type="nucleotide sequence ID" value="NZ_JANSKK010000018.1"/>
</dbReference>
<dbReference type="AlphaFoldDB" id="A0A9Q4H374"/>
<sequence length="87" mass="9199">MTQTTNTSLKVFIILGWIFAGVALLLLPPIFGIASIVFGALIISRGRTLHGILMIVAAIICTLIGLVLGAIVTEIISSAFIQFLTLC</sequence>
<keyword evidence="1" id="KW-0472">Membrane</keyword>
<proteinExistence type="predicted"/>
<reference evidence="2" key="1">
    <citation type="journal article" date="2022" name="Int. J. Mol. Sci.">
        <title>Phenotypic and genotypic virulence characterisation of Staphylococcus pettenkoferi strains isolated from human bloodstream and diabetic foot infections.</title>
        <authorList>
            <person name="Magnan C."/>
        </authorList>
    </citation>
    <scope>NUCLEOTIDE SEQUENCE</scope>
    <source>
        <strain evidence="2">NSP020P</strain>
    </source>
</reference>
<name>A0A9Q4H374_9STAP</name>
<keyword evidence="1" id="KW-1133">Transmembrane helix</keyword>
<feature type="transmembrane region" description="Helical" evidence="1">
    <location>
        <begin position="12"/>
        <end position="43"/>
    </location>
</feature>
<accession>A0A9Q4H374</accession>
<dbReference type="EMBL" id="JANSKX010000049">
    <property type="protein sequence ID" value="MCY1595918.1"/>
    <property type="molecule type" value="Genomic_DNA"/>
</dbReference>
<protein>
    <submittedName>
        <fullName evidence="2">Uncharacterized protein</fullName>
    </submittedName>
</protein>
<evidence type="ECO:0000256" key="1">
    <source>
        <dbReference type="SAM" id="Phobius"/>
    </source>
</evidence>
<gene>
    <name evidence="2" type="ORF">NW112_11955</name>
</gene>
<comment type="caution">
    <text evidence="2">The sequence shown here is derived from an EMBL/GenBank/DDBJ whole genome shotgun (WGS) entry which is preliminary data.</text>
</comment>
<evidence type="ECO:0000313" key="2">
    <source>
        <dbReference type="EMBL" id="MCY1595918.1"/>
    </source>
</evidence>
<dbReference type="Proteomes" id="UP001081438">
    <property type="component" value="Unassembled WGS sequence"/>
</dbReference>
<organism evidence="2 3">
    <name type="scientific">Staphylococcus pettenkoferi</name>
    <dbReference type="NCBI Taxonomy" id="170573"/>
    <lineage>
        <taxon>Bacteria</taxon>
        <taxon>Bacillati</taxon>
        <taxon>Bacillota</taxon>
        <taxon>Bacilli</taxon>
        <taxon>Bacillales</taxon>
        <taxon>Staphylococcaceae</taxon>
        <taxon>Staphylococcus</taxon>
    </lineage>
</organism>
<feature type="transmembrane region" description="Helical" evidence="1">
    <location>
        <begin position="49"/>
        <end position="72"/>
    </location>
</feature>
<keyword evidence="1" id="KW-0812">Transmembrane</keyword>